<organism evidence="3 4">
    <name type="scientific">Ornithinimicrobium faecis</name>
    <dbReference type="NCBI Taxonomy" id="2934158"/>
    <lineage>
        <taxon>Bacteria</taxon>
        <taxon>Bacillati</taxon>
        <taxon>Actinomycetota</taxon>
        <taxon>Actinomycetes</taxon>
        <taxon>Micrococcales</taxon>
        <taxon>Ornithinimicrobiaceae</taxon>
        <taxon>Ornithinimicrobium</taxon>
    </lineage>
</organism>
<protein>
    <submittedName>
        <fullName evidence="3">VOC family protein</fullName>
    </submittedName>
</protein>
<dbReference type="Gene3D" id="3.10.180.10">
    <property type="entry name" value="2,3-Dihydroxybiphenyl 1,2-Dioxygenase, domain 1"/>
    <property type="match status" value="1"/>
</dbReference>
<dbReference type="RefSeq" id="WP_252594281.1">
    <property type="nucleotide sequence ID" value="NZ_CP099489.1"/>
</dbReference>
<proteinExistence type="predicted"/>
<dbReference type="EMBL" id="CP099489">
    <property type="protein sequence ID" value="USQ80893.1"/>
    <property type="molecule type" value="Genomic_DNA"/>
</dbReference>
<reference evidence="3" key="1">
    <citation type="submission" date="2022-06" db="EMBL/GenBank/DDBJ databases">
        <title>Ornithinimicrobium HY1793.</title>
        <authorList>
            <person name="Huang Y."/>
        </authorList>
    </citation>
    <scope>NUCLEOTIDE SEQUENCE</scope>
    <source>
        <strain evidence="3">HY1793</strain>
    </source>
</reference>
<dbReference type="Proteomes" id="UP001056455">
    <property type="component" value="Chromosome"/>
</dbReference>
<dbReference type="Pfam" id="PF13468">
    <property type="entry name" value="Glyoxalase_3"/>
    <property type="match status" value="1"/>
</dbReference>
<evidence type="ECO:0000256" key="1">
    <source>
        <dbReference type="SAM" id="MobiDB-lite"/>
    </source>
</evidence>
<feature type="compositionally biased region" description="Basic and acidic residues" evidence="1">
    <location>
        <begin position="99"/>
        <end position="108"/>
    </location>
</feature>
<dbReference type="PANTHER" id="PTHR40265">
    <property type="entry name" value="BLL2707 PROTEIN"/>
    <property type="match status" value="1"/>
</dbReference>
<dbReference type="InterPro" id="IPR025870">
    <property type="entry name" value="Glyoxalase-like_dom"/>
</dbReference>
<keyword evidence="4" id="KW-1185">Reference proteome</keyword>
<accession>A0ABY4YVV6</accession>
<evidence type="ECO:0000313" key="3">
    <source>
        <dbReference type="EMBL" id="USQ80893.1"/>
    </source>
</evidence>
<feature type="domain" description="Glyoxalase-like" evidence="2">
    <location>
        <begin position="5"/>
        <end position="178"/>
    </location>
</feature>
<evidence type="ECO:0000313" key="4">
    <source>
        <dbReference type="Proteomes" id="UP001056455"/>
    </source>
</evidence>
<feature type="region of interest" description="Disordered" evidence="1">
    <location>
        <begin position="99"/>
        <end position="121"/>
    </location>
</feature>
<dbReference type="PANTHER" id="PTHR40265:SF1">
    <property type="entry name" value="GLYOXALASE-LIKE DOMAIN-CONTAINING PROTEIN"/>
    <property type="match status" value="1"/>
</dbReference>
<dbReference type="InterPro" id="IPR029068">
    <property type="entry name" value="Glyas_Bleomycin-R_OHBP_Dase"/>
</dbReference>
<evidence type="ECO:0000259" key="2">
    <source>
        <dbReference type="Pfam" id="PF13468"/>
    </source>
</evidence>
<name>A0ABY4YVV6_9MICO</name>
<dbReference type="SUPFAM" id="SSF54593">
    <property type="entry name" value="Glyoxalase/Bleomycin resistance protein/Dihydroxybiphenyl dioxygenase"/>
    <property type="match status" value="1"/>
</dbReference>
<gene>
    <name evidence="3" type="ORF">NF556_04380</name>
</gene>
<sequence>MRAQIDHIVLAGPDLTELEEYAEAHLGIRPQPGGAHPGVGTRNSLLGLGGQRYLELVAPDPEQPDPAQPRPFRVDEVTEPTLTGWALRAQGLPERVARARERGLDPGDPRPMSRRRPDGEELSWELTSLGTSLDGMVPFLIDWGSTPHPSEGLPAVKLVTVRLRHPQAARLSSALEALDAPRGPIQLRVAEPVRMSLVIATDEGSVTLG</sequence>